<feature type="transmembrane region" description="Helical" evidence="14">
    <location>
        <begin position="50"/>
        <end position="69"/>
    </location>
</feature>
<comment type="subcellular location">
    <subcellularLocation>
        <location evidence="2">Cell membrane</location>
        <topology evidence="2">Multi-pass membrane protein</topology>
    </subcellularLocation>
    <subcellularLocation>
        <location evidence="1">Recycling endosome membrane</location>
        <topology evidence="1">Multi-pass membrane protein</topology>
    </subcellularLocation>
</comment>
<feature type="transmembrane region" description="Helical" evidence="14">
    <location>
        <begin position="193"/>
        <end position="215"/>
    </location>
</feature>
<dbReference type="GO" id="GO:0051453">
    <property type="term" value="P:regulation of intracellular pH"/>
    <property type="evidence" value="ECO:0007669"/>
    <property type="project" value="TreeGrafter"/>
</dbReference>
<feature type="transmembrane region" description="Helical" evidence="14">
    <location>
        <begin position="421"/>
        <end position="441"/>
    </location>
</feature>
<dbReference type="InterPro" id="IPR004709">
    <property type="entry name" value="NaH_exchanger"/>
</dbReference>
<evidence type="ECO:0000256" key="13">
    <source>
        <dbReference type="RuleBase" id="RU003722"/>
    </source>
</evidence>
<evidence type="ECO:0000313" key="17">
    <source>
        <dbReference type="EnsemblMetazoa" id="CLYHEMP003360.1"/>
    </source>
</evidence>
<evidence type="ECO:0000256" key="15">
    <source>
        <dbReference type="SAM" id="SignalP"/>
    </source>
</evidence>
<dbReference type="InterPro" id="IPR006153">
    <property type="entry name" value="Cation/H_exchanger_TM"/>
</dbReference>
<dbReference type="NCBIfam" id="TIGR00840">
    <property type="entry name" value="b_cpa1"/>
    <property type="match status" value="1"/>
</dbReference>
<sequence>MFDRGRMKVGLLFLQLFQSVSMAFDMIDDSVSLEGLKEEELSSSHKTDSLSMMILIGLLIATVLVIWLFKLRRFSVFHETGVAMLFGIIVGGIIRLSEEKDNVEKFVHVSNCENLTTAPRNMWMKINGTDYSYVLSGIVQHSTNNRANEGGNELQDKSSFNPEIFFYVLLPPIIFFGGYSLKRRYFFRNLGAICVYAFFGTSISCLVVGVMTYYFNRMTGVIETFDFTECLLFGAMISATDPVTVLAIFHDLHVDVDLYALIFGESVLNDAVAIVLYRAIEAYLAYNPYDQRQFNIYSFFYALGDFVSIFVGSLFIGILIACFTALLSKLTKIGMFPILETALFFLMSYVTFLAAEVFSWSGIVAVLFCGIAQKHYTYKNLTPESAIRTTQTFELLNFLAENFIFSYIGLSFFLFNFHQWNFGFIGVAFLATQIGRILNIYPLSLLLNCGRTRKIPCKHQNMMTFAGLRGAIAFSLAIRNTVSVPRQMMLTATLMIVLVSVIFFGGLTLPFAKLINLETGIDEVEEEFKAKRLSLINLDDPGSTPEDRAEKKRYEKSWLVRTYGAFDRKYLMPILTDEYVD</sequence>
<feature type="transmembrane region" description="Helical" evidence="14">
    <location>
        <begin position="357"/>
        <end position="374"/>
    </location>
</feature>
<keyword evidence="18" id="KW-1185">Reference proteome</keyword>
<feature type="transmembrane region" description="Helical" evidence="14">
    <location>
        <begin position="76"/>
        <end position="96"/>
    </location>
</feature>
<dbReference type="GO" id="GO:0015386">
    <property type="term" value="F:potassium:proton antiporter activity"/>
    <property type="evidence" value="ECO:0007669"/>
    <property type="project" value="TreeGrafter"/>
</dbReference>
<evidence type="ECO:0000313" key="18">
    <source>
        <dbReference type="Proteomes" id="UP000594262"/>
    </source>
</evidence>
<keyword evidence="5" id="KW-1003">Cell membrane</keyword>
<feature type="transmembrane region" description="Helical" evidence="14">
    <location>
        <begin position="258"/>
        <end position="280"/>
    </location>
</feature>
<comment type="similarity">
    <text evidence="3 13">Belongs to the monovalent cation:proton antiporter 1 (CPA1) transporter (TC 2.A.36) family.</text>
</comment>
<dbReference type="PANTHER" id="PTHR10110:SF187">
    <property type="entry name" value="SODIUM_HYDROGEN EXCHANGER"/>
    <property type="match status" value="1"/>
</dbReference>
<dbReference type="PRINTS" id="PR01084">
    <property type="entry name" value="NAHEXCHNGR"/>
</dbReference>
<dbReference type="AlphaFoldDB" id="A0A7M5V4P7"/>
<dbReference type="GO" id="GO:0015385">
    <property type="term" value="F:sodium:proton antiporter activity"/>
    <property type="evidence" value="ECO:0007669"/>
    <property type="project" value="InterPro"/>
</dbReference>
<evidence type="ECO:0000256" key="2">
    <source>
        <dbReference type="ARBA" id="ARBA00004651"/>
    </source>
</evidence>
<feature type="transmembrane region" description="Helical" evidence="14">
    <location>
        <begin position="488"/>
        <end position="509"/>
    </location>
</feature>
<dbReference type="InterPro" id="IPR002090">
    <property type="entry name" value="NHE-6/7/9"/>
</dbReference>
<dbReference type="PANTHER" id="PTHR10110">
    <property type="entry name" value="SODIUM/HYDROGEN EXCHANGER"/>
    <property type="match status" value="1"/>
</dbReference>
<evidence type="ECO:0000256" key="4">
    <source>
        <dbReference type="ARBA" id="ARBA00022448"/>
    </source>
</evidence>
<evidence type="ECO:0000256" key="12">
    <source>
        <dbReference type="ARBA" id="ARBA00023201"/>
    </source>
</evidence>
<accession>A0A7M5V4P7</accession>
<keyword evidence="13" id="KW-0050">Antiport</keyword>
<evidence type="ECO:0000256" key="14">
    <source>
        <dbReference type="SAM" id="Phobius"/>
    </source>
</evidence>
<keyword evidence="10 13" id="KW-0406">Ion transport</keyword>
<organism evidence="17 18">
    <name type="scientific">Clytia hemisphaerica</name>
    <dbReference type="NCBI Taxonomy" id="252671"/>
    <lineage>
        <taxon>Eukaryota</taxon>
        <taxon>Metazoa</taxon>
        <taxon>Cnidaria</taxon>
        <taxon>Hydrozoa</taxon>
        <taxon>Hydroidolina</taxon>
        <taxon>Leptothecata</taxon>
        <taxon>Obeliida</taxon>
        <taxon>Clytiidae</taxon>
        <taxon>Clytia</taxon>
    </lineage>
</organism>
<reference evidence="17" key="1">
    <citation type="submission" date="2021-01" db="UniProtKB">
        <authorList>
            <consortium name="EnsemblMetazoa"/>
        </authorList>
    </citation>
    <scope>IDENTIFICATION</scope>
</reference>
<proteinExistence type="inferred from homology"/>
<keyword evidence="11 14" id="KW-0472">Membrane</keyword>
<feature type="transmembrane region" description="Helical" evidence="14">
    <location>
        <begin position="164"/>
        <end position="181"/>
    </location>
</feature>
<evidence type="ECO:0000256" key="8">
    <source>
        <dbReference type="ARBA" id="ARBA00022989"/>
    </source>
</evidence>
<keyword evidence="4 13" id="KW-0813">Transport</keyword>
<dbReference type="GeneID" id="136807694"/>
<feature type="signal peptide" evidence="15">
    <location>
        <begin position="1"/>
        <end position="23"/>
    </location>
</feature>
<keyword evidence="8 14" id="KW-1133">Transmembrane helix</keyword>
<evidence type="ECO:0000256" key="10">
    <source>
        <dbReference type="ARBA" id="ARBA00023065"/>
    </source>
</evidence>
<evidence type="ECO:0000256" key="5">
    <source>
        <dbReference type="ARBA" id="ARBA00022475"/>
    </source>
</evidence>
<feature type="chain" id="PRO_5029527750" description="Sodium/hydrogen exchanger" evidence="15">
    <location>
        <begin position="24"/>
        <end position="581"/>
    </location>
</feature>
<dbReference type="InterPro" id="IPR018422">
    <property type="entry name" value="Cation/H_exchanger_CPA1"/>
</dbReference>
<dbReference type="Gene3D" id="6.10.140.1330">
    <property type="match status" value="1"/>
</dbReference>
<evidence type="ECO:0000256" key="6">
    <source>
        <dbReference type="ARBA" id="ARBA00022692"/>
    </source>
</evidence>
<dbReference type="Pfam" id="PF00999">
    <property type="entry name" value="Na_H_Exchanger"/>
    <property type="match status" value="1"/>
</dbReference>
<dbReference type="Proteomes" id="UP000594262">
    <property type="component" value="Unplaced"/>
</dbReference>
<dbReference type="EnsemblMetazoa" id="CLYHEMT003360.1">
    <property type="protein sequence ID" value="CLYHEMP003360.1"/>
    <property type="gene ID" value="CLYHEMG003360"/>
</dbReference>
<keyword evidence="15" id="KW-0732">Signal</keyword>
<evidence type="ECO:0000256" key="9">
    <source>
        <dbReference type="ARBA" id="ARBA00023053"/>
    </source>
</evidence>
<feature type="domain" description="Cation/H+ exchanger transmembrane" evidence="16">
    <location>
        <begin position="61"/>
        <end position="512"/>
    </location>
</feature>
<evidence type="ECO:0000256" key="7">
    <source>
        <dbReference type="ARBA" id="ARBA00022753"/>
    </source>
</evidence>
<feature type="transmembrane region" description="Helical" evidence="14">
    <location>
        <begin position="300"/>
        <end position="326"/>
    </location>
</feature>
<evidence type="ECO:0000256" key="1">
    <source>
        <dbReference type="ARBA" id="ARBA00004195"/>
    </source>
</evidence>
<dbReference type="RefSeq" id="XP_066920396.1">
    <property type="nucleotide sequence ID" value="XM_067064295.1"/>
</dbReference>
<keyword evidence="12 13" id="KW-0739">Sodium transport</keyword>
<keyword evidence="6 13" id="KW-0812">Transmembrane</keyword>
<keyword evidence="9" id="KW-0915">Sodium</keyword>
<evidence type="ECO:0000256" key="3">
    <source>
        <dbReference type="ARBA" id="ARBA00007367"/>
    </source>
</evidence>
<dbReference type="PRINTS" id="PR01088">
    <property type="entry name" value="NAHEXCHNGR6"/>
</dbReference>
<name>A0A7M5V4P7_9CNID</name>
<feature type="transmembrane region" description="Helical" evidence="14">
    <location>
        <begin position="395"/>
        <end position="415"/>
    </location>
</feature>
<dbReference type="OrthoDB" id="196264at2759"/>
<dbReference type="GO" id="GO:0005886">
    <property type="term" value="C:plasma membrane"/>
    <property type="evidence" value="ECO:0007669"/>
    <property type="project" value="UniProtKB-SubCell"/>
</dbReference>
<dbReference type="GO" id="GO:0098719">
    <property type="term" value="P:sodium ion import across plasma membrane"/>
    <property type="evidence" value="ECO:0007669"/>
    <property type="project" value="TreeGrafter"/>
</dbReference>
<evidence type="ECO:0000256" key="11">
    <source>
        <dbReference type="ARBA" id="ARBA00023136"/>
    </source>
</evidence>
<dbReference type="GO" id="GO:0055038">
    <property type="term" value="C:recycling endosome membrane"/>
    <property type="evidence" value="ECO:0007669"/>
    <property type="project" value="UniProtKB-SubCell"/>
</dbReference>
<keyword evidence="7" id="KW-0967">Endosome</keyword>
<protein>
    <recommendedName>
        <fullName evidence="13">Sodium/hydrogen exchanger</fullName>
    </recommendedName>
</protein>
<evidence type="ECO:0000259" key="16">
    <source>
        <dbReference type="Pfam" id="PF00999"/>
    </source>
</evidence>